<dbReference type="EMBL" id="VTPC01076896">
    <property type="protein sequence ID" value="KAF2888482.1"/>
    <property type="molecule type" value="Genomic_DNA"/>
</dbReference>
<sequence>AHGVSQALYESDWYSQYIPEIKNLMPLIIQRSQKEILFTAGGLYEINSRTLLTIFKLAWSICVATRSMRGIHQ</sequence>
<protein>
    <submittedName>
        <fullName evidence="9">Uncharacterized protein</fullName>
    </submittedName>
</protein>
<comment type="subcellular location">
    <subcellularLocation>
        <location evidence="1">Membrane</location>
        <topology evidence="1">Multi-pass membrane protein</topology>
    </subcellularLocation>
</comment>
<keyword evidence="2" id="KW-0716">Sensory transduction</keyword>
<dbReference type="GO" id="GO:0007165">
    <property type="term" value="P:signal transduction"/>
    <property type="evidence" value="ECO:0007669"/>
    <property type="project" value="UniProtKB-KW"/>
</dbReference>
<evidence type="ECO:0000256" key="3">
    <source>
        <dbReference type="ARBA" id="ARBA00022692"/>
    </source>
</evidence>
<proteinExistence type="predicted"/>
<keyword evidence="8" id="KW-0807">Transducer</keyword>
<evidence type="ECO:0000256" key="6">
    <source>
        <dbReference type="ARBA" id="ARBA00023136"/>
    </source>
</evidence>
<dbReference type="GO" id="GO:0016020">
    <property type="term" value="C:membrane"/>
    <property type="evidence" value="ECO:0007669"/>
    <property type="project" value="UniProtKB-SubCell"/>
</dbReference>
<dbReference type="Pfam" id="PF02949">
    <property type="entry name" value="7tm_6"/>
    <property type="match status" value="1"/>
</dbReference>
<dbReference type="AlphaFoldDB" id="A0A8K0CNK2"/>
<dbReference type="Proteomes" id="UP000801492">
    <property type="component" value="Unassembled WGS sequence"/>
</dbReference>
<evidence type="ECO:0000256" key="1">
    <source>
        <dbReference type="ARBA" id="ARBA00004141"/>
    </source>
</evidence>
<evidence type="ECO:0000313" key="9">
    <source>
        <dbReference type="EMBL" id="KAF2888482.1"/>
    </source>
</evidence>
<keyword evidence="7" id="KW-0675">Receptor</keyword>
<name>A0A8K0CNK2_IGNLU</name>
<accession>A0A8K0CNK2</accession>
<evidence type="ECO:0000313" key="10">
    <source>
        <dbReference type="Proteomes" id="UP000801492"/>
    </source>
</evidence>
<reference evidence="9" key="1">
    <citation type="submission" date="2019-08" db="EMBL/GenBank/DDBJ databases">
        <title>The genome of the North American firefly Photinus pyralis.</title>
        <authorList>
            <consortium name="Photinus pyralis genome working group"/>
            <person name="Fallon T.R."/>
            <person name="Sander Lower S.E."/>
            <person name="Weng J.-K."/>
        </authorList>
    </citation>
    <scope>NUCLEOTIDE SEQUENCE</scope>
    <source>
        <strain evidence="9">TRF0915ILg1</strain>
        <tissue evidence="9">Whole body</tissue>
    </source>
</reference>
<dbReference type="GO" id="GO:0004984">
    <property type="term" value="F:olfactory receptor activity"/>
    <property type="evidence" value="ECO:0007669"/>
    <property type="project" value="InterPro"/>
</dbReference>
<keyword evidence="5" id="KW-1133">Transmembrane helix</keyword>
<dbReference type="InterPro" id="IPR004117">
    <property type="entry name" value="7tm6_olfct_rcpt"/>
</dbReference>
<evidence type="ECO:0000256" key="8">
    <source>
        <dbReference type="ARBA" id="ARBA00023224"/>
    </source>
</evidence>
<dbReference type="GO" id="GO:0005549">
    <property type="term" value="F:odorant binding"/>
    <property type="evidence" value="ECO:0007669"/>
    <property type="project" value="InterPro"/>
</dbReference>
<keyword evidence="10" id="KW-1185">Reference proteome</keyword>
<evidence type="ECO:0000256" key="4">
    <source>
        <dbReference type="ARBA" id="ARBA00022725"/>
    </source>
</evidence>
<keyword evidence="3" id="KW-0812">Transmembrane</keyword>
<evidence type="ECO:0000256" key="2">
    <source>
        <dbReference type="ARBA" id="ARBA00022606"/>
    </source>
</evidence>
<keyword evidence="4" id="KW-0552">Olfaction</keyword>
<organism evidence="9 10">
    <name type="scientific">Ignelater luminosus</name>
    <name type="common">Cucubano</name>
    <name type="synonym">Pyrophorus luminosus</name>
    <dbReference type="NCBI Taxonomy" id="2038154"/>
    <lineage>
        <taxon>Eukaryota</taxon>
        <taxon>Metazoa</taxon>
        <taxon>Ecdysozoa</taxon>
        <taxon>Arthropoda</taxon>
        <taxon>Hexapoda</taxon>
        <taxon>Insecta</taxon>
        <taxon>Pterygota</taxon>
        <taxon>Neoptera</taxon>
        <taxon>Endopterygota</taxon>
        <taxon>Coleoptera</taxon>
        <taxon>Polyphaga</taxon>
        <taxon>Elateriformia</taxon>
        <taxon>Elateroidea</taxon>
        <taxon>Elateridae</taxon>
        <taxon>Agrypninae</taxon>
        <taxon>Pyrophorini</taxon>
        <taxon>Ignelater</taxon>
    </lineage>
</organism>
<gene>
    <name evidence="9" type="ORF">ILUMI_17691</name>
</gene>
<evidence type="ECO:0000256" key="5">
    <source>
        <dbReference type="ARBA" id="ARBA00022989"/>
    </source>
</evidence>
<feature type="non-terminal residue" evidence="9">
    <location>
        <position position="73"/>
    </location>
</feature>
<dbReference type="OrthoDB" id="6696021at2759"/>
<comment type="caution">
    <text evidence="9">The sequence shown here is derived from an EMBL/GenBank/DDBJ whole genome shotgun (WGS) entry which is preliminary data.</text>
</comment>
<evidence type="ECO:0000256" key="7">
    <source>
        <dbReference type="ARBA" id="ARBA00023170"/>
    </source>
</evidence>
<keyword evidence="6" id="KW-0472">Membrane</keyword>